<reference evidence="3" key="1">
    <citation type="journal article" date="2019" name="Int. J. Syst. Evol. Microbiol.">
        <title>The Global Catalogue of Microorganisms (GCM) 10K type strain sequencing project: providing services to taxonomists for standard genome sequencing and annotation.</title>
        <authorList>
            <consortium name="The Broad Institute Genomics Platform"/>
            <consortium name="The Broad Institute Genome Sequencing Center for Infectious Disease"/>
            <person name="Wu L."/>
            <person name="Ma J."/>
        </authorList>
    </citation>
    <scope>NUCLEOTIDE SEQUENCE [LARGE SCALE GENOMIC DNA]</scope>
    <source>
        <strain evidence="3">KCTC 42281</strain>
    </source>
</reference>
<gene>
    <name evidence="2" type="ORF">ACFOOL_10130</name>
</gene>
<proteinExistence type="predicted"/>
<dbReference type="Proteomes" id="UP001595613">
    <property type="component" value="Unassembled WGS sequence"/>
</dbReference>
<sequence length="76" mass="8393">MEDRPLRTEQVERLPLFAADMDEVPRAMLWGLALLCYALLIGFVIGAPGVGLVAGAGCFVGLLAYLFVHRSDWMLR</sequence>
<comment type="caution">
    <text evidence="2">The sequence shown here is derived from an EMBL/GenBank/DDBJ whole genome shotgun (WGS) entry which is preliminary data.</text>
</comment>
<protein>
    <recommendedName>
        <fullName evidence="4">DUF4175 domain-containing protein</fullName>
    </recommendedName>
</protein>
<evidence type="ECO:0000313" key="3">
    <source>
        <dbReference type="Proteomes" id="UP001595613"/>
    </source>
</evidence>
<feature type="transmembrane region" description="Helical" evidence="1">
    <location>
        <begin position="51"/>
        <end position="68"/>
    </location>
</feature>
<keyword evidence="3" id="KW-1185">Reference proteome</keyword>
<keyword evidence="1" id="KW-0472">Membrane</keyword>
<evidence type="ECO:0000256" key="1">
    <source>
        <dbReference type="SAM" id="Phobius"/>
    </source>
</evidence>
<keyword evidence="1" id="KW-0812">Transmembrane</keyword>
<accession>A0ABV7X1C0</accession>
<name>A0ABV7X1C0_9HYPH</name>
<organism evidence="2 3">
    <name type="scientific">Devosia honganensis</name>
    <dbReference type="NCBI Taxonomy" id="1610527"/>
    <lineage>
        <taxon>Bacteria</taxon>
        <taxon>Pseudomonadati</taxon>
        <taxon>Pseudomonadota</taxon>
        <taxon>Alphaproteobacteria</taxon>
        <taxon>Hyphomicrobiales</taxon>
        <taxon>Devosiaceae</taxon>
        <taxon>Devosia</taxon>
    </lineage>
</organism>
<evidence type="ECO:0008006" key="4">
    <source>
        <dbReference type="Google" id="ProtNLM"/>
    </source>
</evidence>
<dbReference type="EMBL" id="JBHRYD010000007">
    <property type="protein sequence ID" value="MFC3705113.1"/>
    <property type="molecule type" value="Genomic_DNA"/>
</dbReference>
<keyword evidence="1" id="KW-1133">Transmembrane helix</keyword>
<feature type="transmembrane region" description="Helical" evidence="1">
    <location>
        <begin position="27"/>
        <end position="45"/>
    </location>
</feature>
<dbReference type="RefSeq" id="WP_380096839.1">
    <property type="nucleotide sequence ID" value="NZ_JBHRYD010000007.1"/>
</dbReference>
<evidence type="ECO:0000313" key="2">
    <source>
        <dbReference type="EMBL" id="MFC3705113.1"/>
    </source>
</evidence>